<evidence type="ECO:0000313" key="1">
    <source>
        <dbReference type="EMBL" id="MBK9985088.1"/>
    </source>
</evidence>
<organism evidence="1 2">
    <name type="scientific">Candidatus Opimibacter skivensis</name>
    <dbReference type="NCBI Taxonomy" id="2982028"/>
    <lineage>
        <taxon>Bacteria</taxon>
        <taxon>Pseudomonadati</taxon>
        <taxon>Bacteroidota</taxon>
        <taxon>Saprospiria</taxon>
        <taxon>Saprospirales</taxon>
        <taxon>Saprospiraceae</taxon>
        <taxon>Candidatus Opimibacter</taxon>
    </lineage>
</organism>
<name>A0A9D7T015_9BACT</name>
<accession>A0A9D7T015</accession>
<dbReference type="EMBL" id="JADKGY010000032">
    <property type="protein sequence ID" value="MBK9985088.1"/>
    <property type="molecule type" value="Genomic_DNA"/>
</dbReference>
<comment type="caution">
    <text evidence="1">The sequence shown here is derived from an EMBL/GenBank/DDBJ whole genome shotgun (WGS) entry which is preliminary data.</text>
</comment>
<dbReference type="Gene3D" id="2.40.50.140">
    <property type="entry name" value="Nucleic acid-binding proteins"/>
    <property type="match status" value="1"/>
</dbReference>
<reference evidence="1 2" key="1">
    <citation type="submission" date="2020-10" db="EMBL/GenBank/DDBJ databases">
        <title>Connecting structure to function with the recovery of over 1000 high-quality activated sludge metagenome-assembled genomes encoding full-length rRNA genes using long-read sequencing.</title>
        <authorList>
            <person name="Singleton C.M."/>
            <person name="Petriglieri F."/>
            <person name="Kristensen J.M."/>
            <person name="Kirkegaard R.H."/>
            <person name="Michaelsen T.Y."/>
            <person name="Andersen M.H."/>
            <person name="Karst S.M."/>
            <person name="Dueholm M.S."/>
            <person name="Nielsen P.H."/>
            <person name="Albertsen M."/>
        </authorList>
    </citation>
    <scope>NUCLEOTIDE SEQUENCE [LARGE SCALE GENOMIC DNA]</scope>
    <source>
        <strain evidence="1">Ribe_18-Q3-R11-54_MAXAC.273</strain>
    </source>
</reference>
<protein>
    <submittedName>
        <fullName evidence="1">Uncharacterized protein</fullName>
    </submittedName>
</protein>
<proteinExistence type="predicted"/>
<sequence>MNTKTVDFKKVVQAIQNMGIRVEILAFRYISRDLVNEGDKFLSGYLIPNLLPVLDQRVEDWGAIGCRTRGYCYSVQDGYGFMKYLDIDLRTWRDIFFHFSQLPERHYVNLDDVFEFTIEESGRSEGGILATHMQLLHSRHFIPDKAQPAV</sequence>
<dbReference type="SUPFAM" id="SSF50249">
    <property type="entry name" value="Nucleic acid-binding proteins"/>
    <property type="match status" value="1"/>
</dbReference>
<gene>
    <name evidence="1" type="ORF">IPP15_22480</name>
</gene>
<evidence type="ECO:0000313" key="2">
    <source>
        <dbReference type="Proteomes" id="UP000808337"/>
    </source>
</evidence>
<dbReference type="InterPro" id="IPR012340">
    <property type="entry name" value="NA-bd_OB-fold"/>
</dbReference>
<dbReference type="AlphaFoldDB" id="A0A9D7T015"/>
<dbReference type="Proteomes" id="UP000808337">
    <property type="component" value="Unassembled WGS sequence"/>
</dbReference>